<feature type="chain" id="PRO_5029679684" evidence="2">
    <location>
        <begin position="25"/>
        <end position="108"/>
    </location>
</feature>
<reference evidence="4" key="1">
    <citation type="journal article" date="2020" name="Appl. Environ. Microbiol.">
        <title>Diazotrophic Anaeromyxobacter Isolates from Soils.</title>
        <authorList>
            <person name="Masuda Y."/>
            <person name="Yamanaka H."/>
            <person name="Xu Z.X."/>
            <person name="Shiratori Y."/>
            <person name="Aono T."/>
            <person name="Amachi S."/>
            <person name="Senoo K."/>
            <person name="Itoh H."/>
        </authorList>
    </citation>
    <scope>NUCLEOTIDE SEQUENCE [LARGE SCALE GENOMIC DNA]</scope>
    <source>
        <strain evidence="4">R267</strain>
    </source>
</reference>
<feature type="compositionally biased region" description="Polar residues" evidence="1">
    <location>
        <begin position="46"/>
        <end position="58"/>
    </location>
</feature>
<evidence type="ECO:0000313" key="3">
    <source>
        <dbReference type="EMBL" id="GEJ57533.1"/>
    </source>
</evidence>
<feature type="signal peptide" evidence="2">
    <location>
        <begin position="1"/>
        <end position="24"/>
    </location>
</feature>
<evidence type="ECO:0000256" key="2">
    <source>
        <dbReference type="SAM" id="SignalP"/>
    </source>
</evidence>
<protein>
    <submittedName>
        <fullName evidence="3">Uncharacterized protein</fullName>
    </submittedName>
</protein>
<feature type="compositionally biased region" description="Basic and acidic residues" evidence="1">
    <location>
        <begin position="74"/>
        <end position="90"/>
    </location>
</feature>
<evidence type="ECO:0000313" key="4">
    <source>
        <dbReference type="Proteomes" id="UP000503640"/>
    </source>
</evidence>
<sequence length="108" mass="11250">MKIGRVTVGAAATLAALAFGQARASDPPGASPEDPVEQAKPAESPDAQQRGSAPQGATSAIADQGTGSGGGEAVQERDRRERRERAEREGVSYPLPDQDPELKRLLSE</sequence>
<evidence type="ECO:0000256" key="1">
    <source>
        <dbReference type="SAM" id="MobiDB-lite"/>
    </source>
</evidence>
<dbReference type="Proteomes" id="UP000503640">
    <property type="component" value="Unassembled WGS sequence"/>
</dbReference>
<gene>
    <name evidence="3" type="ORF">AMYX_22740</name>
</gene>
<dbReference type="RefSeq" id="WP_176065194.1">
    <property type="nucleotide sequence ID" value="NZ_BJTG01000005.1"/>
</dbReference>
<keyword evidence="2" id="KW-0732">Signal</keyword>
<keyword evidence="4" id="KW-1185">Reference proteome</keyword>
<name>A0A7I9VM99_9BACT</name>
<comment type="caution">
    <text evidence="3">The sequence shown here is derived from an EMBL/GenBank/DDBJ whole genome shotgun (WGS) entry which is preliminary data.</text>
</comment>
<accession>A0A7I9VM99</accession>
<dbReference type="EMBL" id="BJTG01000005">
    <property type="protein sequence ID" value="GEJ57533.1"/>
    <property type="molecule type" value="Genomic_DNA"/>
</dbReference>
<feature type="region of interest" description="Disordered" evidence="1">
    <location>
        <begin position="22"/>
        <end position="108"/>
    </location>
</feature>
<organism evidence="3 4">
    <name type="scientific">Anaeromyxobacter diazotrophicus</name>
    <dbReference type="NCBI Taxonomy" id="2590199"/>
    <lineage>
        <taxon>Bacteria</taxon>
        <taxon>Pseudomonadati</taxon>
        <taxon>Myxococcota</taxon>
        <taxon>Myxococcia</taxon>
        <taxon>Myxococcales</taxon>
        <taxon>Cystobacterineae</taxon>
        <taxon>Anaeromyxobacteraceae</taxon>
        <taxon>Anaeromyxobacter</taxon>
    </lineage>
</organism>
<proteinExistence type="predicted"/>
<dbReference type="AlphaFoldDB" id="A0A7I9VM99"/>